<evidence type="ECO:0000259" key="2">
    <source>
        <dbReference type="Pfam" id="PF16261"/>
    </source>
</evidence>
<evidence type="ECO:0000313" key="4">
    <source>
        <dbReference type="Proteomes" id="UP000319004"/>
    </source>
</evidence>
<dbReference type="Pfam" id="PF16261">
    <property type="entry name" value="DUF4915"/>
    <property type="match status" value="1"/>
</dbReference>
<dbReference type="KEGG" id="snep:Enr13x_65290"/>
<keyword evidence="4" id="KW-1185">Reference proteome</keyword>
<dbReference type="Proteomes" id="UP000319004">
    <property type="component" value="Chromosome"/>
</dbReference>
<accession>A0A518I0I8</accession>
<reference evidence="3 4" key="1">
    <citation type="submission" date="2019-03" db="EMBL/GenBank/DDBJ databases">
        <title>Deep-cultivation of Planctomycetes and their phenomic and genomic characterization uncovers novel biology.</title>
        <authorList>
            <person name="Wiegand S."/>
            <person name="Jogler M."/>
            <person name="Boedeker C."/>
            <person name="Pinto D."/>
            <person name="Vollmers J."/>
            <person name="Rivas-Marin E."/>
            <person name="Kohn T."/>
            <person name="Peeters S.H."/>
            <person name="Heuer A."/>
            <person name="Rast P."/>
            <person name="Oberbeckmann S."/>
            <person name="Bunk B."/>
            <person name="Jeske O."/>
            <person name="Meyerdierks A."/>
            <person name="Storesund J.E."/>
            <person name="Kallscheuer N."/>
            <person name="Luecker S."/>
            <person name="Lage O.M."/>
            <person name="Pohl T."/>
            <person name="Merkel B.J."/>
            <person name="Hornburger P."/>
            <person name="Mueller R.-W."/>
            <person name="Bruemmer F."/>
            <person name="Labrenz M."/>
            <person name="Spormann A.M."/>
            <person name="Op den Camp H."/>
            <person name="Overmann J."/>
            <person name="Amann R."/>
            <person name="Jetten M.S.M."/>
            <person name="Mascher T."/>
            <person name="Medema M.H."/>
            <person name="Devos D.P."/>
            <person name="Kaster A.-K."/>
            <person name="Ovreas L."/>
            <person name="Rohde M."/>
            <person name="Galperin M.Y."/>
            <person name="Jogler C."/>
        </authorList>
    </citation>
    <scope>NUCLEOTIDE SEQUENCE [LARGE SCALE GENOMIC DNA]</scope>
    <source>
        <strain evidence="3 4">Enr13</strain>
    </source>
</reference>
<dbReference type="AlphaFoldDB" id="A0A518I0I8"/>
<feature type="compositionally biased region" description="Low complexity" evidence="1">
    <location>
        <begin position="1"/>
        <end position="15"/>
    </location>
</feature>
<dbReference type="EMBL" id="CP037423">
    <property type="protein sequence ID" value="QDV46620.1"/>
    <property type="molecule type" value="Genomic_DNA"/>
</dbReference>
<name>A0A518I0I8_9BACT</name>
<sequence>MDNQQQPAAASDDAAVGGPERPTAMREINFRHSSKFVPLLEHLGCSLLVSTYAAGKVVSVGACDGQLHLGFSNFQQAMGIAPPRQASDAIGVKTSSIAVGGPNVIWFLRDGGSLARQVDPAGTYDRAYLARESFVTGNIHVHEMQWGADGQLWIVNTLFSCLSTLHEDFNFVPRWQPPFITELAPQDRCHLNGMAMEAGRPKYVSALGTSDAARGWREHKSDGGVLIDVPSGQVVAGGFCMPHSPRLHDGKVFMLDSGRGKLVTVDPQSGQAEEVASYPGYGRGLAFHGRYAFVGMSRARETSVFGGVPICQDRAAMRCGIVVIDWVSGQSLAFLEFESGVEELFDVQVIQSSRRTVVCGPYPREDQQLPVWVVPRGDQVDAIVGGASGDCVQRKRTC</sequence>
<proteinExistence type="predicted"/>
<organism evidence="3 4">
    <name type="scientific">Stieleria neptunia</name>
    <dbReference type="NCBI Taxonomy" id="2527979"/>
    <lineage>
        <taxon>Bacteria</taxon>
        <taxon>Pseudomonadati</taxon>
        <taxon>Planctomycetota</taxon>
        <taxon>Planctomycetia</taxon>
        <taxon>Pirellulales</taxon>
        <taxon>Pirellulaceae</taxon>
        <taxon>Stieleria</taxon>
    </lineage>
</organism>
<feature type="region of interest" description="Disordered" evidence="1">
    <location>
        <begin position="1"/>
        <end position="20"/>
    </location>
</feature>
<dbReference type="SUPFAM" id="SSF63829">
    <property type="entry name" value="Calcium-dependent phosphotriesterase"/>
    <property type="match status" value="1"/>
</dbReference>
<evidence type="ECO:0000256" key="1">
    <source>
        <dbReference type="SAM" id="MobiDB-lite"/>
    </source>
</evidence>
<dbReference type="NCBIfam" id="TIGR03032">
    <property type="entry name" value="TIGR03032 family protein"/>
    <property type="match status" value="1"/>
</dbReference>
<gene>
    <name evidence="3" type="ORF">Enr13x_65290</name>
</gene>
<dbReference type="InterPro" id="IPR017481">
    <property type="entry name" value="CHP03032"/>
</dbReference>
<protein>
    <recommendedName>
        <fullName evidence="2">Conserved hypothetical protein CHP03032 domain-containing protein</fullName>
    </recommendedName>
</protein>
<feature type="domain" description="Conserved hypothetical protein CHP03032" evidence="2">
    <location>
        <begin position="35"/>
        <end position="356"/>
    </location>
</feature>
<evidence type="ECO:0000313" key="3">
    <source>
        <dbReference type="EMBL" id="QDV46620.1"/>
    </source>
</evidence>